<feature type="domain" description="EamA" evidence="7">
    <location>
        <begin position="8"/>
        <end position="136"/>
    </location>
</feature>
<evidence type="ECO:0000256" key="3">
    <source>
        <dbReference type="ARBA" id="ARBA00022692"/>
    </source>
</evidence>
<dbReference type="InterPro" id="IPR000620">
    <property type="entry name" value="EamA_dom"/>
</dbReference>
<feature type="transmembrane region" description="Helical" evidence="6">
    <location>
        <begin position="148"/>
        <end position="168"/>
    </location>
</feature>
<feature type="transmembrane region" description="Helical" evidence="6">
    <location>
        <begin position="65"/>
        <end position="84"/>
    </location>
</feature>
<keyword evidence="3 6" id="KW-0812">Transmembrane</keyword>
<protein>
    <submittedName>
        <fullName evidence="8">EamA family transporter</fullName>
    </submittedName>
</protein>
<feature type="transmembrane region" description="Helical" evidence="6">
    <location>
        <begin position="90"/>
        <end position="112"/>
    </location>
</feature>
<feature type="transmembrane region" description="Helical" evidence="6">
    <location>
        <begin position="248"/>
        <end position="267"/>
    </location>
</feature>
<dbReference type="OrthoDB" id="9804865at2"/>
<comment type="caution">
    <text evidence="8">The sequence shown here is derived from an EMBL/GenBank/DDBJ whole genome shotgun (WGS) entry which is preliminary data.</text>
</comment>
<comment type="subcellular location">
    <subcellularLocation>
        <location evidence="1">Cell membrane</location>
        <topology evidence="1">Multi-pass membrane protein</topology>
    </subcellularLocation>
</comment>
<feature type="transmembrane region" description="Helical" evidence="6">
    <location>
        <begin position="37"/>
        <end position="58"/>
    </location>
</feature>
<feature type="transmembrane region" description="Helical" evidence="6">
    <location>
        <begin position="175"/>
        <end position="197"/>
    </location>
</feature>
<evidence type="ECO:0000259" key="7">
    <source>
        <dbReference type="Pfam" id="PF00892"/>
    </source>
</evidence>
<dbReference type="PANTHER" id="PTHR42920">
    <property type="entry name" value="OS03G0707200 PROTEIN-RELATED"/>
    <property type="match status" value="1"/>
</dbReference>
<dbReference type="GO" id="GO:0005886">
    <property type="term" value="C:plasma membrane"/>
    <property type="evidence" value="ECO:0007669"/>
    <property type="project" value="UniProtKB-SubCell"/>
</dbReference>
<keyword evidence="9" id="KW-1185">Reference proteome</keyword>
<dbReference type="PANTHER" id="PTHR42920:SF5">
    <property type="entry name" value="EAMA DOMAIN-CONTAINING PROTEIN"/>
    <property type="match status" value="1"/>
</dbReference>
<evidence type="ECO:0000313" key="9">
    <source>
        <dbReference type="Proteomes" id="UP000240535"/>
    </source>
</evidence>
<feature type="transmembrane region" description="Helical" evidence="6">
    <location>
        <begin position="217"/>
        <end position="236"/>
    </location>
</feature>
<dbReference type="EMBL" id="PDHH01000001">
    <property type="protein sequence ID" value="PSM52999.1"/>
    <property type="molecule type" value="Genomic_DNA"/>
</dbReference>
<sequence>MSKSLMSEIALIFVAISWGATFLPVQSAIESINVFSFLFFRFLVSTILMYLISLKFGIKFTKNSILYGALLGLFLFGGFSFQTYALKYTLSSTVAFITGLYVILVPFIMFVFFKQHVKLTTIFGGIVALVGLYFLSGANSFDLNLGELLTIICAVSYALHISFTGVYVHKSNIYALVTTQFGTTALLSLIFAIFFSNNNLNTMAILGGFEIWLNIELLYAIILTAVIATVFAFFVQTLAQQYTTAAKTVLIFTLEPVSAGVIGYLWANEILSKPQIFGAILILLGILICEVAPLLIKRKN</sequence>
<evidence type="ECO:0000256" key="1">
    <source>
        <dbReference type="ARBA" id="ARBA00004651"/>
    </source>
</evidence>
<name>A0A2P8R3D6_9BACT</name>
<dbReference type="RefSeq" id="WP_106869342.1">
    <property type="nucleotide sequence ID" value="NZ_CP053841.1"/>
</dbReference>
<accession>A0A2P8R3D6</accession>
<keyword evidence="5 6" id="KW-0472">Membrane</keyword>
<organism evidence="8 9">
    <name type="scientific">Campylobacter blaseri</name>
    <dbReference type="NCBI Taxonomy" id="2042961"/>
    <lineage>
        <taxon>Bacteria</taxon>
        <taxon>Pseudomonadati</taxon>
        <taxon>Campylobacterota</taxon>
        <taxon>Epsilonproteobacteria</taxon>
        <taxon>Campylobacterales</taxon>
        <taxon>Campylobacteraceae</taxon>
        <taxon>Campylobacter</taxon>
    </lineage>
</organism>
<keyword evidence="4 6" id="KW-1133">Transmembrane helix</keyword>
<evidence type="ECO:0000313" key="8">
    <source>
        <dbReference type="EMBL" id="PSM52999.1"/>
    </source>
</evidence>
<keyword evidence="2" id="KW-1003">Cell membrane</keyword>
<gene>
    <name evidence="8" type="ORF">CQ405_00120</name>
</gene>
<evidence type="ECO:0000256" key="4">
    <source>
        <dbReference type="ARBA" id="ARBA00022989"/>
    </source>
</evidence>
<dbReference type="Pfam" id="PF00892">
    <property type="entry name" value="EamA"/>
    <property type="match status" value="2"/>
</dbReference>
<proteinExistence type="predicted"/>
<feature type="transmembrane region" description="Helical" evidence="6">
    <location>
        <begin position="279"/>
        <end position="296"/>
    </location>
</feature>
<feature type="domain" description="EamA" evidence="7">
    <location>
        <begin position="145"/>
        <end position="288"/>
    </location>
</feature>
<dbReference type="Proteomes" id="UP000240535">
    <property type="component" value="Unassembled WGS sequence"/>
</dbReference>
<evidence type="ECO:0000256" key="2">
    <source>
        <dbReference type="ARBA" id="ARBA00022475"/>
    </source>
</evidence>
<dbReference type="InterPro" id="IPR051258">
    <property type="entry name" value="Diverse_Substrate_Transporter"/>
</dbReference>
<dbReference type="InterPro" id="IPR037185">
    <property type="entry name" value="EmrE-like"/>
</dbReference>
<feature type="transmembrane region" description="Helical" evidence="6">
    <location>
        <begin position="119"/>
        <end position="136"/>
    </location>
</feature>
<reference evidence="9" key="1">
    <citation type="submission" date="2017-10" db="EMBL/GenBank/DDBJ databases">
        <title>Campylobacter species from seals.</title>
        <authorList>
            <person name="Gilbert M.J."/>
            <person name="Zomer A.L."/>
            <person name="Timmerman A.J."/>
            <person name="Duim B."/>
            <person name="Wagenaar J.A."/>
        </authorList>
    </citation>
    <scope>NUCLEOTIDE SEQUENCE [LARGE SCALE GENOMIC DNA]</scope>
    <source>
        <strain evidence="9">17S00004-5</strain>
    </source>
</reference>
<dbReference type="AlphaFoldDB" id="A0A2P8R3D6"/>
<evidence type="ECO:0000256" key="5">
    <source>
        <dbReference type="ARBA" id="ARBA00023136"/>
    </source>
</evidence>
<evidence type="ECO:0000256" key="6">
    <source>
        <dbReference type="SAM" id="Phobius"/>
    </source>
</evidence>
<dbReference type="SUPFAM" id="SSF103481">
    <property type="entry name" value="Multidrug resistance efflux transporter EmrE"/>
    <property type="match status" value="2"/>
</dbReference>